<dbReference type="EC" id="5.5.1.2" evidence="2"/>
<dbReference type="Pfam" id="PF10397">
    <property type="entry name" value="ADSL_C"/>
    <property type="match status" value="1"/>
</dbReference>
<dbReference type="PANTHER" id="PTHR43172:SF2">
    <property type="entry name" value="ADENYLOSUCCINATE LYASE C-TERMINAL DOMAIN-CONTAINING PROTEIN"/>
    <property type="match status" value="1"/>
</dbReference>
<gene>
    <name evidence="4" type="ORF">SM39_2608</name>
</gene>
<dbReference type="InterPro" id="IPR000362">
    <property type="entry name" value="Fumarate_lyase_fam"/>
</dbReference>
<protein>
    <recommendedName>
        <fullName evidence="2">3-carboxy-cis,cis-muconate cycloisomerase</fullName>
        <ecNumber evidence="2">5.5.1.2</ecNumber>
    </recommendedName>
</protein>
<evidence type="ECO:0000259" key="3">
    <source>
        <dbReference type="SMART" id="SM00998"/>
    </source>
</evidence>
<sequence length="447" mass="47643">MSLYSAMFMTSPLTPCFSDTALLQGMLDFEAGLAQALASAGIIDDESAQIIRSHCRAEKLDAAALAQSAGLAGNLAIPLVKQLTALVAQRSPDAARFVHWGATSQDAIDSGLVLQLRSALNQTDTLLNHLIAALTAQCRRHSATLMVGRTWLQHALPTTLGLKLAGTLDALLRFRVRLAEMRPRVLALQFGGAAGTLASFGEQGERVEQALAEALALPRSATPWHTQRDRLLELAGWYAGLTGTLGKLARDMSLLMQTEVAEISEPSAPGRGGSSTMPHKRNPVLCAAILSAANRLPALMAGLYAGQVQEHERALGGWQAEWQSLPQLLVLSGAAMAQSLDLVNGLEVHEAAMRRNLALTQGQIMAESVSLALAPLLGRQQAHQHIAQCCRQAQATQQSLLTLLCADAEVSSRLSREALETLLDPANATGSAQRFIQQVLASAEKEQ</sequence>
<dbReference type="NCBIfam" id="NF006554">
    <property type="entry name" value="PRK09053.1"/>
    <property type="match status" value="1"/>
</dbReference>
<dbReference type="Gene3D" id="1.10.40.30">
    <property type="entry name" value="Fumarase/aspartase (C-terminal domain)"/>
    <property type="match status" value="1"/>
</dbReference>
<dbReference type="InterPro" id="IPR022761">
    <property type="entry name" value="Fumarate_lyase_N"/>
</dbReference>
<dbReference type="PRINTS" id="PR00145">
    <property type="entry name" value="ARGSUCLYASE"/>
</dbReference>
<dbReference type="Gene3D" id="1.20.200.10">
    <property type="entry name" value="Fumarase/aspartase (Central domain)"/>
    <property type="match status" value="1"/>
</dbReference>
<dbReference type="GO" id="GO:0047472">
    <property type="term" value="F:3-carboxy-cis,cis-muconate cycloisomerase activity"/>
    <property type="evidence" value="ECO:0007669"/>
    <property type="project" value="UniProtKB-UniRule"/>
</dbReference>
<evidence type="ECO:0000256" key="2">
    <source>
        <dbReference type="NCBIfam" id="TIGR02426"/>
    </source>
</evidence>
<evidence type="ECO:0000313" key="4">
    <source>
        <dbReference type="EMBL" id="BAO34603.1"/>
    </source>
</evidence>
<accession>A0AAT9E6P8</accession>
<dbReference type="SUPFAM" id="SSF48557">
    <property type="entry name" value="L-aspartase-like"/>
    <property type="match status" value="1"/>
</dbReference>
<reference evidence="4" key="1">
    <citation type="journal article" date="2014" name="Genome Biol. Evol.">
        <title>Genome evolution and plasticity of Serratia marcescens, an important multidrug-resistant nosocomial pathogen.</title>
        <authorList>
            <person name="Iguchi A."/>
            <person name="Nagaya Y."/>
            <person name="Pradel E."/>
            <person name="Ooka T."/>
            <person name="Ogura Y."/>
            <person name="Katsura K."/>
            <person name="Kurokawa K."/>
            <person name="Oshima K."/>
            <person name="Hattori M."/>
            <person name="Parkhill J."/>
            <person name="Sebaihia M."/>
            <person name="Coulthurst S.J."/>
            <person name="Gotoh N."/>
            <person name="Thomson N.R."/>
            <person name="Ewbank J.J."/>
            <person name="Hayashi T."/>
        </authorList>
    </citation>
    <scope>NUCLEOTIDE SEQUENCE</scope>
    <source>
        <strain evidence="4">SM39</strain>
    </source>
</reference>
<dbReference type="InterPro" id="IPR008948">
    <property type="entry name" value="L-Aspartase-like"/>
</dbReference>
<dbReference type="InterPro" id="IPR020557">
    <property type="entry name" value="Fumarate_lyase_CS"/>
</dbReference>
<dbReference type="InterPro" id="IPR019468">
    <property type="entry name" value="AdenyloSucc_lyase_C"/>
</dbReference>
<dbReference type="RefSeq" id="WP_041035779.1">
    <property type="nucleotide sequence ID" value="NZ_AP013063.1"/>
</dbReference>
<dbReference type="KEGG" id="smar:SM39_2608"/>
<dbReference type="GO" id="GO:0016829">
    <property type="term" value="F:lyase activity"/>
    <property type="evidence" value="ECO:0007669"/>
    <property type="project" value="UniProtKB-ARBA"/>
</dbReference>
<dbReference type="GO" id="GO:0019619">
    <property type="term" value="P:3,4-dihydroxybenzoate catabolic process"/>
    <property type="evidence" value="ECO:0007669"/>
    <property type="project" value="InterPro"/>
</dbReference>
<dbReference type="PANTHER" id="PTHR43172">
    <property type="entry name" value="ADENYLOSUCCINATE LYASE"/>
    <property type="match status" value="1"/>
</dbReference>
<comment type="similarity">
    <text evidence="1">Belongs to the class-II fumarase/aspartase family.</text>
</comment>
<evidence type="ECO:0000256" key="1">
    <source>
        <dbReference type="ARBA" id="ARBA00034772"/>
    </source>
</evidence>
<dbReference type="EMBL" id="AP013063">
    <property type="protein sequence ID" value="BAO34603.1"/>
    <property type="molecule type" value="Genomic_DNA"/>
</dbReference>
<proteinExistence type="inferred from homology"/>
<dbReference type="PRINTS" id="PR00149">
    <property type="entry name" value="FUMRATELYASE"/>
</dbReference>
<dbReference type="Pfam" id="PF00206">
    <property type="entry name" value="Lyase_1"/>
    <property type="match status" value="1"/>
</dbReference>
<name>A0AAT9E6P8_SERMA</name>
<dbReference type="PROSITE" id="PS00163">
    <property type="entry name" value="FUMARATE_LYASES"/>
    <property type="match status" value="1"/>
</dbReference>
<dbReference type="SMART" id="SM00998">
    <property type="entry name" value="ADSL_C"/>
    <property type="match status" value="1"/>
</dbReference>
<dbReference type="CDD" id="cd01597">
    <property type="entry name" value="pCLME"/>
    <property type="match status" value="1"/>
</dbReference>
<dbReference type="NCBIfam" id="TIGR02426">
    <property type="entry name" value="protocat_pcaB"/>
    <property type="match status" value="1"/>
</dbReference>
<dbReference type="InterPro" id="IPR012789">
    <property type="entry name" value="Protocat_PcaB-like"/>
</dbReference>
<feature type="domain" description="Adenylosuccinate lyase C-terminal" evidence="3">
    <location>
        <begin position="361"/>
        <end position="440"/>
    </location>
</feature>
<dbReference type="AlphaFoldDB" id="A0AAT9E6P8"/>
<organism evidence="4">
    <name type="scientific">Serratia marcescens SM39</name>
    <dbReference type="NCBI Taxonomy" id="1334564"/>
    <lineage>
        <taxon>Bacteria</taxon>
        <taxon>Pseudomonadati</taxon>
        <taxon>Pseudomonadota</taxon>
        <taxon>Gammaproteobacteria</taxon>
        <taxon>Enterobacterales</taxon>
        <taxon>Yersiniaceae</taxon>
        <taxon>Serratia</taxon>
    </lineage>
</organism>